<comment type="caution">
    <text evidence="2">The sequence shown here is derived from an EMBL/GenBank/DDBJ whole genome shotgun (WGS) entry which is preliminary data.</text>
</comment>
<evidence type="ECO:0000313" key="3">
    <source>
        <dbReference type="Proteomes" id="UP001151699"/>
    </source>
</evidence>
<gene>
    <name evidence="2" type="ORF">Bhyg_08410</name>
</gene>
<dbReference type="AlphaFoldDB" id="A0A9Q0N6D4"/>
<evidence type="ECO:0000313" key="2">
    <source>
        <dbReference type="EMBL" id="KAJ6643449.1"/>
    </source>
</evidence>
<dbReference type="Proteomes" id="UP001151699">
    <property type="component" value="Chromosome B"/>
</dbReference>
<reference evidence="2" key="1">
    <citation type="submission" date="2022-07" db="EMBL/GenBank/DDBJ databases">
        <authorList>
            <person name="Trinca V."/>
            <person name="Uliana J.V.C."/>
            <person name="Torres T.T."/>
            <person name="Ward R.J."/>
            <person name="Monesi N."/>
        </authorList>
    </citation>
    <scope>NUCLEOTIDE SEQUENCE</scope>
    <source>
        <strain evidence="2">HSMRA1968</strain>
        <tissue evidence="2">Whole embryos</tissue>
    </source>
</reference>
<evidence type="ECO:0000256" key="1">
    <source>
        <dbReference type="SAM" id="MobiDB-lite"/>
    </source>
</evidence>
<feature type="region of interest" description="Disordered" evidence="1">
    <location>
        <begin position="65"/>
        <end position="113"/>
    </location>
</feature>
<dbReference type="EMBL" id="WJQU01000002">
    <property type="protein sequence ID" value="KAJ6643449.1"/>
    <property type="molecule type" value="Genomic_DNA"/>
</dbReference>
<feature type="compositionally biased region" description="Basic and acidic residues" evidence="1">
    <location>
        <begin position="102"/>
        <end position="113"/>
    </location>
</feature>
<name>A0A9Q0N6D4_9DIPT</name>
<protein>
    <submittedName>
        <fullName evidence="2">Uncharacterized protein</fullName>
    </submittedName>
</protein>
<proteinExistence type="predicted"/>
<organism evidence="2 3">
    <name type="scientific">Pseudolycoriella hygida</name>
    <dbReference type="NCBI Taxonomy" id="35572"/>
    <lineage>
        <taxon>Eukaryota</taxon>
        <taxon>Metazoa</taxon>
        <taxon>Ecdysozoa</taxon>
        <taxon>Arthropoda</taxon>
        <taxon>Hexapoda</taxon>
        <taxon>Insecta</taxon>
        <taxon>Pterygota</taxon>
        <taxon>Neoptera</taxon>
        <taxon>Endopterygota</taxon>
        <taxon>Diptera</taxon>
        <taxon>Nematocera</taxon>
        <taxon>Sciaroidea</taxon>
        <taxon>Sciaridae</taxon>
        <taxon>Pseudolycoriella</taxon>
    </lineage>
</organism>
<keyword evidence="3" id="KW-1185">Reference proteome</keyword>
<accession>A0A9Q0N6D4</accession>
<sequence length="113" mass="12280">MASIDELLQKIKEECVRRGLSHIPTTQSCSDLAPFVVDCLVEKLNSKVNPNDGADDGCVPVFSDAGDIVPPNGKEDESLDILESGDATKEKKAANRRICPKQIERDARKTGAR</sequence>